<evidence type="ECO:0008006" key="3">
    <source>
        <dbReference type="Google" id="ProtNLM"/>
    </source>
</evidence>
<organism evidence="1 2">
    <name type="scientific">Candidatus Nitrosotalea okcheonensis</name>
    <dbReference type="NCBI Taxonomy" id="1903276"/>
    <lineage>
        <taxon>Archaea</taxon>
        <taxon>Nitrososphaerota</taxon>
        <taxon>Nitrososphaeria</taxon>
        <taxon>Nitrosotaleales</taxon>
        <taxon>Nitrosotaleaceae</taxon>
        <taxon>Nitrosotalea</taxon>
    </lineage>
</organism>
<dbReference type="EMBL" id="LT841358">
    <property type="protein sequence ID" value="SMH72186.1"/>
    <property type="molecule type" value="Genomic_DNA"/>
</dbReference>
<dbReference type="AlphaFoldDB" id="A0A2H1FHE0"/>
<evidence type="ECO:0000313" key="2">
    <source>
        <dbReference type="Proteomes" id="UP000230607"/>
    </source>
</evidence>
<gene>
    <name evidence="1" type="ORF">NCS_30026</name>
</gene>
<keyword evidence="2" id="KW-1185">Reference proteome</keyword>
<name>A0A2H1FHE0_9ARCH</name>
<evidence type="ECO:0000313" key="1">
    <source>
        <dbReference type="EMBL" id="SMH72186.1"/>
    </source>
</evidence>
<accession>A0A2H1FHE0</accession>
<proteinExistence type="predicted"/>
<reference evidence="2" key="1">
    <citation type="submission" date="2017-03" db="EMBL/GenBank/DDBJ databases">
        <authorList>
            <person name="Herbold C."/>
        </authorList>
    </citation>
    <scope>NUCLEOTIDE SEQUENCE [LARGE SCALE GENOMIC DNA]</scope>
</reference>
<sequence length="170" mass="19681">MMLLFFASESCFLLFVNWYKPFTQNKLAQKTKLNFRTLQKVLIHLGQVQTVLQDNMIDISDLDNVKIVRMKERTGLTSFPENMQKMIIKTLYYPTASREEEILIHLLVRRAISKDSAIHIPEDTVLKELLEMEYVTKTKSSSYYLTPDGIMAAKGALKLYPELKEIKGSN</sequence>
<dbReference type="Proteomes" id="UP000230607">
    <property type="component" value="Chromosome 1"/>
</dbReference>
<protein>
    <recommendedName>
        <fullName evidence="3">ArnR1-like winged helix-turn-helix domain-containing protein</fullName>
    </recommendedName>
</protein>